<feature type="region of interest" description="Disordered" evidence="5">
    <location>
        <begin position="1"/>
        <end position="22"/>
    </location>
</feature>
<comment type="cofactor">
    <cofactor evidence="3">
        <name>Zn(2+)</name>
        <dbReference type="ChEBI" id="CHEBI:29105"/>
    </cofactor>
    <text evidence="3">Binds 1 zinc ion per subunit.</text>
</comment>
<comment type="domain">
    <text evidence="3">2 residues (Tyr-103 and Arg-106) present in a large hydrophobic pocket are probably involved in substrate specificity. They are important for desuccinylation activity, but dispensable for deacetylation activity.</text>
</comment>
<evidence type="ECO:0000259" key="6">
    <source>
        <dbReference type="PROSITE" id="PS50305"/>
    </source>
</evidence>
<feature type="binding site" evidence="3 4">
    <location>
        <position position="195"/>
    </location>
    <ligand>
        <name>Zn(2+)</name>
        <dbReference type="ChEBI" id="CHEBI:29105"/>
    </ligand>
</feature>
<dbReference type="InterPro" id="IPR026590">
    <property type="entry name" value="Ssirtuin_cat_dom"/>
</dbReference>
<dbReference type="GO" id="GO:0008270">
    <property type="term" value="F:zinc ion binding"/>
    <property type="evidence" value="ECO:0007669"/>
    <property type="project" value="UniProtKB-UniRule"/>
</dbReference>
<dbReference type="PROSITE" id="PS50305">
    <property type="entry name" value="SIRTUIN"/>
    <property type="match status" value="1"/>
</dbReference>
<dbReference type="PANTHER" id="PTHR11085:SF4">
    <property type="entry name" value="NAD-DEPENDENT PROTEIN DEACYLASE"/>
    <property type="match status" value="1"/>
</dbReference>
<evidence type="ECO:0000256" key="5">
    <source>
        <dbReference type="SAM" id="MobiDB-lite"/>
    </source>
</evidence>
<dbReference type="EMBL" id="RKMF01000013">
    <property type="protein sequence ID" value="ROZ62322.1"/>
    <property type="molecule type" value="Genomic_DNA"/>
</dbReference>
<evidence type="ECO:0000256" key="3">
    <source>
        <dbReference type="HAMAP-Rule" id="MF_01121"/>
    </source>
</evidence>
<proteinExistence type="inferred from homology"/>
<evidence type="ECO:0000313" key="7">
    <source>
        <dbReference type="EMBL" id="ROZ62322.1"/>
    </source>
</evidence>
<dbReference type="RefSeq" id="WP_123825840.1">
    <property type="nucleotide sequence ID" value="NZ_RKMF01000013.1"/>
</dbReference>
<keyword evidence="3 4" id="KW-0862">Zinc</keyword>
<dbReference type="InterPro" id="IPR050134">
    <property type="entry name" value="NAD-dep_sirtuin_deacylases"/>
</dbReference>
<gene>
    <name evidence="3" type="primary">cobB</name>
    <name evidence="7" type="ORF">EDL96_10410</name>
</gene>
<comment type="caution">
    <text evidence="7">The sequence shown here is derived from an EMBL/GenBank/DDBJ whole genome shotgun (WGS) entry which is preliminary data.</text>
</comment>
<dbReference type="InterPro" id="IPR003000">
    <property type="entry name" value="Sirtuin"/>
</dbReference>
<dbReference type="OrthoDB" id="9800582at2"/>
<feature type="binding site" evidence="3">
    <location>
        <position position="103"/>
    </location>
    <ligand>
        <name>substrate</name>
    </ligand>
</feature>
<feature type="binding site" evidence="3">
    <location>
        <position position="106"/>
    </location>
    <ligand>
        <name>substrate</name>
    </ligand>
</feature>
<comment type="caution">
    <text evidence="3">Lacks conserved residue(s) required for the propagation of feature annotation.</text>
</comment>
<dbReference type="GO" id="GO:0036054">
    <property type="term" value="F:protein-malonyllysine demalonylase activity"/>
    <property type="evidence" value="ECO:0007669"/>
    <property type="project" value="InterPro"/>
</dbReference>
<dbReference type="Pfam" id="PF02146">
    <property type="entry name" value="SIR2"/>
    <property type="match status" value="1"/>
</dbReference>
<name>A0A3N3ZNF0_9MICC</name>
<dbReference type="AlphaFoldDB" id="A0A3N3ZNF0"/>
<dbReference type="GO" id="GO:0036055">
    <property type="term" value="F:protein-succinyllysine desuccinylase activity"/>
    <property type="evidence" value="ECO:0007669"/>
    <property type="project" value="UniProtKB-UniRule"/>
</dbReference>
<dbReference type="CDD" id="cd01412">
    <property type="entry name" value="SIRT5_Af1_CobB"/>
    <property type="match status" value="1"/>
</dbReference>
<dbReference type="Gene3D" id="3.30.1600.10">
    <property type="entry name" value="SIR2/SIRT2 'Small Domain"/>
    <property type="match status" value="1"/>
</dbReference>
<dbReference type="SUPFAM" id="SSF52467">
    <property type="entry name" value="DHS-like NAD/FAD-binding domain"/>
    <property type="match status" value="1"/>
</dbReference>
<keyword evidence="8" id="KW-1185">Reference proteome</keyword>
<organism evidence="7 8">
    <name type="scientific">Kocuria soli</name>
    <dbReference type="NCBI Taxonomy" id="2485125"/>
    <lineage>
        <taxon>Bacteria</taxon>
        <taxon>Bacillati</taxon>
        <taxon>Actinomycetota</taxon>
        <taxon>Actinomycetes</taxon>
        <taxon>Micrococcales</taxon>
        <taxon>Micrococcaceae</taxon>
        <taxon>Kocuria</taxon>
    </lineage>
</organism>
<dbReference type="NCBIfam" id="NF001753">
    <property type="entry name" value="PRK00481.1-3"/>
    <property type="match status" value="1"/>
</dbReference>
<feature type="binding site" evidence="3 4">
    <location>
        <position position="198"/>
    </location>
    <ligand>
        <name>Zn(2+)</name>
        <dbReference type="ChEBI" id="CHEBI:29105"/>
    </ligand>
</feature>
<sequence length="290" mass="31383">MSDDVSTSPGHPGPPSHAVSSTQDLAELAARLNSQLDAFDPAVLDLARTARRVAVLSGAGVSAESGVPTFRTPETGLWSRYSPQELATPEAWEDDPAVVWSWYVQRARMVRGVQPNAGHRALARWAQDVELTISTQNVDDLHERAGSRVLSHLHGSLFEFRCESCERPADRWQIGELRLDAPVDTDPQPLEPPECLECDARIRPGVVWFGEALPWDAFEAAEQSMTEADLVLVIGTSGIVQPAASLPLAALGLGVPVVEINPEATEFSAYADYTVRLPSGTALPLMMAKL</sequence>
<feature type="binding site" evidence="3 4">
    <location>
        <position position="165"/>
    </location>
    <ligand>
        <name>Zn(2+)</name>
        <dbReference type="ChEBI" id="CHEBI:29105"/>
    </ligand>
</feature>
<dbReference type="InterPro" id="IPR029035">
    <property type="entry name" value="DHS-like_NAD/FAD-binding_dom"/>
</dbReference>
<dbReference type="EC" id="2.3.1.286" evidence="3"/>
<comment type="function">
    <text evidence="3">NAD-dependent lysine deacetylase and desuccinylase that specifically removes acetyl and succinyl groups on target proteins. Modulates the activities of several proteins which are inactive in their acylated form.</text>
</comment>
<evidence type="ECO:0000256" key="2">
    <source>
        <dbReference type="ARBA" id="ARBA00023027"/>
    </source>
</evidence>
<keyword evidence="2 3" id="KW-0520">NAD</keyword>
<dbReference type="InterPro" id="IPR026591">
    <property type="entry name" value="Sirtuin_cat_small_dom_sf"/>
</dbReference>
<dbReference type="GO" id="GO:0005737">
    <property type="term" value="C:cytoplasm"/>
    <property type="evidence" value="ECO:0007669"/>
    <property type="project" value="UniProtKB-SubCell"/>
</dbReference>
<comment type="subcellular location">
    <subcellularLocation>
        <location evidence="3">Cytoplasm</location>
    </subcellularLocation>
</comment>
<feature type="binding site" evidence="3">
    <location>
        <begin position="136"/>
        <end position="139"/>
    </location>
    <ligand>
        <name>NAD(+)</name>
        <dbReference type="ChEBI" id="CHEBI:57540"/>
    </ligand>
</feature>
<protein>
    <recommendedName>
        <fullName evidence="3">NAD-dependent protein deacylase</fullName>
        <ecNumber evidence="3">2.3.1.286</ecNumber>
    </recommendedName>
    <alternativeName>
        <fullName evidence="3">Regulatory protein SIR2 homolog</fullName>
    </alternativeName>
</protein>
<dbReference type="GO" id="GO:0070403">
    <property type="term" value="F:NAD+ binding"/>
    <property type="evidence" value="ECO:0007669"/>
    <property type="project" value="UniProtKB-UniRule"/>
</dbReference>
<comment type="catalytic activity">
    <reaction evidence="3">
        <text>N(6)-acetyl-L-lysyl-[protein] + NAD(+) + H2O = 2''-O-acetyl-ADP-D-ribose + nicotinamide + L-lysyl-[protein]</text>
        <dbReference type="Rhea" id="RHEA:43636"/>
        <dbReference type="Rhea" id="RHEA-COMP:9752"/>
        <dbReference type="Rhea" id="RHEA-COMP:10731"/>
        <dbReference type="ChEBI" id="CHEBI:15377"/>
        <dbReference type="ChEBI" id="CHEBI:17154"/>
        <dbReference type="ChEBI" id="CHEBI:29969"/>
        <dbReference type="ChEBI" id="CHEBI:57540"/>
        <dbReference type="ChEBI" id="CHEBI:61930"/>
        <dbReference type="ChEBI" id="CHEBI:83767"/>
        <dbReference type="EC" id="2.3.1.286"/>
    </reaction>
</comment>
<evidence type="ECO:0000256" key="1">
    <source>
        <dbReference type="ARBA" id="ARBA00022679"/>
    </source>
</evidence>
<feature type="binding site" evidence="3">
    <location>
        <position position="279"/>
    </location>
    <ligand>
        <name>NAD(+)</name>
        <dbReference type="ChEBI" id="CHEBI:57540"/>
    </ligand>
</feature>
<dbReference type="PANTHER" id="PTHR11085">
    <property type="entry name" value="NAD-DEPENDENT PROTEIN DEACYLASE SIRTUIN-5, MITOCHONDRIAL-RELATED"/>
    <property type="match status" value="1"/>
</dbReference>
<keyword evidence="1" id="KW-0808">Transferase</keyword>
<evidence type="ECO:0000313" key="8">
    <source>
        <dbReference type="Proteomes" id="UP000270616"/>
    </source>
</evidence>
<feature type="active site" description="Proton acceptor" evidence="3 4">
    <location>
        <position position="154"/>
    </location>
</feature>
<evidence type="ECO:0000256" key="4">
    <source>
        <dbReference type="PROSITE-ProRule" id="PRU00236"/>
    </source>
</evidence>
<feature type="binding site" evidence="3">
    <location>
        <begin position="261"/>
        <end position="263"/>
    </location>
    <ligand>
        <name>NAD(+)</name>
        <dbReference type="ChEBI" id="CHEBI:57540"/>
    </ligand>
</feature>
<feature type="binding site" evidence="3 4">
    <location>
        <position position="162"/>
    </location>
    <ligand>
        <name>Zn(2+)</name>
        <dbReference type="ChEBI" id="CHEBI:29105"/>
    </ligand>
</feature>
<reference evidence="7 8" key="1">
    <citation type="submission" date="2018-10" db="EMBL/GenBank/DDBJ databases">
        <title>Kocuria sp. M5W7-7, whole genome shotgun sequence.</title>
        <authorList>
            <person name="Tuo L."/>
        </authorList>
    </citation>
    <scope>NUCLEOTIDE SEQUENCE [LARGE SCALE GENOMIC DNA]</scope>
    <source>
        <strain evidence="7 8">M5W7-7</strain>
    </source>
</reference>
<feature type="domain" description="Deacetylase sirtuin-type" evidence="6">
    <location>
        <begin position="33"/>
        <end position="290"/>
    </location>
</feature>
<dbReference type="Proteomes" id="UP000270616">
    <property type="component" value="Unassembled WGS sequence"/>
</dbReference>
<keyword evidence="3" id="KW-0963">Cytoplasm</keyword>
<accession>A0A3N3ZNF0</accession>
<dbReference type="GO" id="GO:0017136">
    <property type="term" value="F:histone deacetylase activity, NAD-dependent"/>
    <property type="evidence" value="ECO:0007669"/>
    <property type="project" value="TreeGrafter"/>
</dbReference>
<keyword evidence="3 4" id="KW-0479">Metal-binding</keyword>
<comment type="similarity">
    <text evidence="3">Belongs to the sirtuin family. Class III subfamily.</text>
</comment>
<feature type="binding site" evidence="3">
    <location>
        <begin position="235"/>
        <end position="237"/>
    </location>
    <ligand>
        <name>NAD(+)</name>
        <dbReference type="ChEBI" id="CHEBI:57540"/>
    </ligand>
</feature>
<dbReference type="HAMAP" id="MF_01121">
    <property type="entry name" value="Sirtuin_ClassIII"/>
    <property type="match status" value="1"/>
</dbReference>
<dbReference type="Gene3D" id="3.40.50.1220">
    <property type="entry name" value="TPP-binding domain"/>
    <property type="match status" value="1"/>
</dbReference>
<comment type="catalytic activity">
    <reaction evidence="3">
        <text>N(6)-succinyl-L-lysyl-[protein] + NAD(+) + H2O = 2''-O-succinyl-ADP-D-ribose + nicotinamide + L-lysyl-[protein]</text>
        <dbReference type="Rhea" id="RHEA:47668"/>
        <dbReference type="Rhea" id="RHEA-COMP:9752"/>
        <dbReference type="Rhea" id="RHEA-COMP:11877"/>
        <dbReference type="ChEBI" id="CHEBI:15377"/>
        <dbReference type="ChEBI" id="CHEBI:17154"/>
        <dbReference type="ChEBI" id="CHEBI:29969"/>
        <dbReference type="ChEBI" id="CHEBI:57540"/>
        <dbReference type="ChEBI" id="CHEBI:87830"/>
        <dbReference type="ChEBI" id="CHEBI:87832"/>
    </reaction>
</comment>
<dbReference type="InterPro" id="IPR027546">
    <property type="entry name" value="Sirtuin_class_III"/>
</dbReference>